<feature type="compositionally biased region" description="Low complexity" evidence="1">
    <location>
        <begin position="133"/>
        <end position="143"/>
    </location>
</feature>
<dbReference type="Proteomes" id="UP000762676">
    <property type="component" value="Unassembled WGS sequence"/>
</dbReference>
<dbReference type="Gene3D" id="3.40.30.10">
    <property type="entry name" value="Glutaredoxin"/>
    <property type="match status" value="1"/>
</dbReference>
<evidence type="ECO:0000313" key="2">
    <source>
        <dbReference type="EMBL" id="GFR89873.1"/>
    </source>
</evidence>
<sequence length="216" mass="24027">MPGKHKTTLRRWRLKVEDPEKFEEERLKQLERMRLRRIAKQKKWEQEVHTRAQIQEQAAKKDAKRLKDRERKKEKYNKKKIMAILGLSSSKSKAASQPADKLQVVVSNLIPETDSSAGPSSRKSVGKVPSQTAGAARIKRASSSSVSSQGASLIGLKATPSSSVKNGVGKQPLGLSKMPPIGDNAKKEVQKIIEDHELVVFSKSWCPFCTKVSSTL</sequence>
<evidence type="ECO:0008006" key="4">
    <source>
        <dbReference type="Google" id="ProtNLM"/>
    </source>
</evidence>
<accession>A0AAV4GVD1</accession>
<dbReference type="PROSITE" id="PS00195">
    <property type="entry name" value="GLUTAREDOXIN_1"/>
    <property type="match status" value="1"/>
</dbReference>
<protein>
    <recommendedName>
        <fullName evidence="4">Glutaredoxin domain-containing protein</fullName>
    </recommendedName>
</protein>
<dbReference type="SUPFAM" id="SSF52833">
    <property type="entry name" value="Thioredoxin-like"/>
    <property type="match status" value="1"/>
</dbReference>
<reference evidence="2 3" key="1">
    <citation type="journal article" date="2021" name="Elife">
        <title>Chloroplast acquisition without the gene transfer in kleptoplastic sea slugs, Plakobranchus ocellatus.</title>
        <authorList>
            <person name="Maeda T."/>
            <person name="Takahashi S."/>
            <person name="Yoshida T."/>
            <person name="Shimamura S."/>
            <person name="Takaki Y."/>
            <person name="Nagai Y."/>
            <person name="Toyoda A."/>
            <person name="Suzuki Y."/>
            <person name="Arimoto A."/>
            <person name="Ishii H."/>
            <person name="Satoh N."/>
            <person name="Nishiyama T."/>
            <person name="Hasebe M."/>
            <person name="Maruyama T."/>
            <person name="Minagawa J."/>
            <person name="Obokata J."/>
            <person name="Shigenobu S."/>
        </authorList>
    </citation>
    <scope>NUCLEOTIDE SEQUENCE [LARGE SCALE GENOMIC DNA]</scope>
</reference>
<dbReference type="PROSITE" id="PS51354">
    <property type="entry name" value="GLUTAREDOXIN_2"/>
    <property type="match status" value="1"/>
</dbReference>
<keyword evidence="3" id="KW-1185">Reference proteome</keyword>
<evidence type="ECO:0000313" key="3">
    <source>
        <dbReference type="Proteomes" id="UP000762676"/>
    </source>
</evidence>
<organism evidence="2 3">
    <name type="scientific">Elysia marginata</name>
    <dbReference type="NCBI Taxonomy" id="1093978"/>
    <lineage>
        <taxon>Eukaryota</taxon>
        <taxon>Metazoa</taxon>
        <taxon>Spiralia</taxon>
        <taxon>Lophotrochozoa</taxon>
        <taxon>Mollusca</taxon>
        <taxon>Gastropoda</taxon>
        <taxon>Heterobranchia</taxon>
        <taxon>Euthyneura</taxon>
        <taxon>Panpulmonata</taxon>
        <taxon>Sacoglossa</taxon>
        <taxon>Placobranchoidea</taxon>
        <taxon>Plakobranchidae</taxon>
        <taxon>Elysia</taxon>
    </lineage>
</organism>
<feature type="region of interest" description="Disordered" evidence="1">
    <location>
        <begin position="161"/>
        <end position="181"/>
    </location>
</feature>
<dbReference type="InterPro" id="IPR036249">
    <property type="entry name" value="Thioredoxin-like_sf"/>
</dbReference>
<feature type="region of interest" description="Disordered" evidence="1">
    <location>
        <begin position="112"/>
        <end position="143"/>
    </location>
</feature>
<dbReference type="InterPro" id="IPR011767">
    <property type="entry name" value="GLR_AS"/>
</dbReference>
<proteinExistence type="predicted"/>
<dbReference type="EMBL" id="BMAT01001653">
    <property type="protein sequence ID" value="GFR89873.1"/>
    <property type="molecule type" value="Genomic_DNA"/>
</dbReference>
<dbReference type="AlphaFoldDB" id="A0AAV4GVD1"/>
<name>A0AAV4GVD1_9GAST</name>
<feature type="compositionally biased region" description="Polar residues" evidence="1">
    <location>
        <begin position="113"/>
        <end position="123"/>
    </location>
</feature>
<comment type="caution">
    <text evidence="2">The sequence shown here is derived from an EMBL/GenBank/DDBJ whole genome shotgun (WGS) entry which is preliminary data.</text>
</comment>
<feature type="compositionally biased region" description="Basic and acidic residues" evidence="1">
    <location>
        <begin position="58"/>
        <end position="73"/>
    </location>
</feature>
<evidence type="ECO:0000256" key="1">
    <source>
        <dbReference type="SAM" id="MobiDB-lite"/>
    </source>
</evidence>
<feature type="region of interest" description="Disordered" evidence="1">
    <location>
        <begin position="40"/>
        <end position="79"/>
    </location>
</feature>
<gene>
    <name evidence="2" type="ORF">ElyMa_000804100</name>
</gene>